<evidence type="ECO:0000313" key="3">
    <source>
        <dbReference type="Proteomes" id="UP000005439"/>
    </source>
</evidence>
<proteinExistence type="predicted"/>
<sequence length="267" mass="30472">MIWDRRALQPWAWLWSDLERGRLGPMRLTIRQWWSWIGPWMSIGYGLGHLGGSMDGAAGAWGGMMLGVISLLLIPRGIHVWRIHWAVRHGWETVFWEPTSWAVWMQTARQLGVDPRPDLPHWERHTIQRPWHDHGAIPPATAAQRYLTRRRAEWQALVRAESPTPNGVMLSHTYSTIGGITPQRGRVGWGTFPQVARHADHRLTTVQRQMFGAPLPLRGQRSLADPVVWHVVWLPIHVPALQAPGNVGISFHQPIKEESSHDASIRS</sequence>
<dbReference type="EMBL" id="CP003179">
    <property type="protein sequence ID" value="AEW04693.1"/>
    <property type="molecule type" value="Genomic_DNA"/>
</dbReference>
<gene>
    <name evidence="2" type="ordered locus">Sulac_1193</name>
</gene>
<dbReference type="PATRIC" id="fig|679936.5.peg.1253"/>
<keyword evidence="1" id="KW-1133">Transmembrane helix</keyword>
<reference evidence="2 3" key="2">
    <citation type="journal article" date="2012" name="Stand. Genomic Sci.">
        <title>Complete genome sequence of the moderately thermophilic mineral-sulfide-oxidizing firmicute Sulfobacillus acidophilus type strain (NAL(T)).</title>
        <authorList>
            <person name="Anderson I."/>
            <person name="Chertkov O."/>
            <person name="Chen A."/>
            <person name="Saunders E."/>
            <person name="Lapidus A."/>
            <person name="Nolan M."/>
            <person name="Lucas S."/>
            <person name="Hammon N."/>
            <person name="Deshpande S."/>
            <person name="Cheng J.F."/>
            <person name="Han C."/>
            <person name="Tapia R."/>
            <person name="Goodwin L.A."/>
            <person name="Pitluck S."/>
            <person name="Liolios K."/>
            <person name="Pagani I."/>
            <person name="Ivanova N."/>
            <person name="Mikhailova N."/>
            <person name="Pati A."/>
            <person name="Palaniappan K."/>
            <person name="Land M."/>
            <person name="Pan C."/>
            <person name="Rohde M."/>
            <person name="Pukall R."/>
            <person name="Goker M."/>
            <person name="Detter J.C."/>
            <person name="Woyke T."/>
            <person name="Bristow J."/>
            <person name="Eisen J.A."/>
            <person name="Markowitz V."/>
            <person name="Hugenholtz P."/>
            <person name="Kyrpides N.C."/>
            <person name="Klenk H.P."/>
            <person name="Mavromatis K."/>
        </authorList>
    </citation>
    <scope>NUCLEOTIDE SEQUENCE [LARGE SCALE GENOMIC DNA]</scope>
    <source>
        <strain evidence="3">ATCC 700253 / DSM 10332 / NAL</strain>
    </source>
</reference>
<dbReference type="AlphaFoldDB" id="G8TUP6"/>
<keyword evidence="1" id="KW-0472">Membrane</keyword>
<keyword evidence="3" id="KW-1185">Reference proteome</keyword>
<reference evidence="3" key="1">
    <citation type="submission" date="2011-12" db="EMBL/GenBank/DDBJ databases">
        <title>The complete genome of chromosome of Sulfobacillus acidophilus DSM 10332.</title>
        <authorList>
            <person name="Lucas S."/>
            <person name="Han J."/>
            <person name="Lapidus A."/>
            <person name="Bruce D."/>
            <person name="Goodwin L."/>
            <person name="Pitluck S."/>
            <person name="Peters L."/>
            <person name="Kyrpides N."/>
            <person name="Mavromatis K."/>
            <person name="Ivanova N."/>
            <person name="Mikhailova N."/>
            <person name="Chertkov O."/>
            <person name="Saunders E."/>
            <person name="Detter J.C."/>
            <person name="Tapia R."/>
            <person name="Han C."/>
            <person name="Land M."/>
            <person name="Hauser L."/>
            <person name="Markowitz V."/>
            <person name="Cheng J.-F."/>
            <person name="Hugenholtz P."/>
            <person name="Woyke T."/>
            <person name="Wu D."/>
            <person name="Pukall R."/>
            <person name="Gehrich-Schroeter G."/>
            <person name="Schneider S."/>
            <person name="Klenk H.-P."/>
            <person name="Eisen J.A."/>
        </authorList>
    </citation>
    <scope>NUCLEOTIDE SEQUENCE [LARGE SCALE GENOMIC DNA]</scope>
    <source>
        <strain evidence="3">ATCC 700253 / DSM 10332 / NAL</strain>
    </source>
</reference>
<dbReference type="Proteomes" id="UP000005439">
    <property type="component" value="Chromosome"/>
</dbReference>
<accession>G8TUP6</accession>
<evidence type="ECO:0000313" key="2">
    <source>
        <dbReference type="EMBL" id="AEW04693.1"/>
    </source>
</evidence>
<dbReference type="KEGG" id="sap:Sulac_1193"/>
<protein>
    <submittedName>
        <fullName evidence="2">Uncharacterized protein</fullName>
    </submittedName>
</protein>
<feature type="transmembrane region" description="Helical" evidence="1">
    <location>
        <begin position="33"/>
        <end position="50"/>
    </location>
</feature>
<organism evidence="2 3">
    <name type="scientific">Sulfobacillus acidophilus (strain ATCC 700253 / DSM 10332 / NAL)</name>
    <dbReference type="NCBI Taxonomy" id="679936"/>
    <lineage>
        <taxon>Bacteria</taxon>
        <taxon>Bacillati</taxon>
        <taxon>Bacillota</taxon>
        <taxon>Clostridia</taxon>
        <taxon>Eubacteriales</taxon>
        <taxon>Clostridiales Family XVII. Incertae Sedis</taxon>
        <taxon>Sulfobacillus</taxon>
    </lineage>
</organism>
<feature type="transmembrane region" description="Helical" evidence="1">
    <location>
        <begin position="56"/>
        <end position="74"/>
    </location>
</feature>
<dbReference type="STRING" id="679936.Sulac_1193"/>
<evidence type="ECO:0000256" key="1">
    <source>
        <dbReference type="SAM" id="Phobius"/>
    </source>
</evidence>
<keyword evidence="1" id="KW-0812">Transmembrane</keyword>
<name>G8TUP6_SULAD</name>
<dbReference type="HOGENOM" id="CLU_1041792_0_0_9"/>